<protein>
    <submittedName>
        <fullName evidence="1">Uncharacterized protein</fullName>
    </submittedName>
</protein>
<dbReference type="AlphaFoldDB" id="A0A7J5XKP9"/>
<evidence type="ECO:0000313" key="1">
    <source>
        <dbReference type="EMBL" id="KAF3837403.1"/>
    </source>
</evidence>
<dbReference type="EMBL" id="JAAKFY010000023">
    <property type="protein sequence ID" value="KAF3837403.1"/>
    <property type="molecule type" value="Genomic_DNA"/>
</dbReference>
<accession>A0A7J5XKP9</accession>
<evidence type="ECO:0000313" key="2">
    <source>
        <dbReference type="Proteomes" id="UP000518266"/>
    </source>
</evidence>
<dbReference type="Proteomes" id="UP000518266">
    <property type="component" value="Unassembled WGS sequence"/>
</dbReference>
<name>A0A7J5XKP9_DISMA</name>
<comment type="caution">
    <text evidence="1">The sequence shown here is derived from an EMBL/GenBank/DDBJ whole genome shotgun (WGS) entry which is preliminary data.</text>
</comment>
<gene>
    <name evidence="1" type="ORF">F7725_004867</name>
</gene>
<reference evidence="1 2" key="1">
    <citation type="submission" date="2020-03" db="EMBL/GenBank/DDBJ databases">
        <title>Dissostichus mawsoni Genome sequencing and assembly.</title>
        <authorList>
            <person name="Park H."/>
        </authorList>
    </citation>
    <scope>NUCLEOTIDE SEQUENCE [LARGE SCALE GENOMIC DNA]</scope>
    <source>
        <strain evidence="1">DM0001</strain>
        <tissue evidence="1">Muscle</tissue>
    </source>
</reference>
<keyword evidence="2" id="KW-1185">Reference proteome</keyword>
<sequence length="110" mass="12412">MGKQECINSSASQYSLIIYDGVYTKIIHTSKQMSKFNPAHIFQLCTRHMTRPLLHVLVGGVFDPKICSMDHSTDGMSPFTLTLQCRITVSPAMAWIFSDTMSRLLLENKV</sequence>
<organism evidence="1 2">
    <name type="scientific">Dissostichus mawsoni</name>
    <name type="common">Antarctic cod</name>
    <dbReference type="NCBI Taxonomy" id="36200"/>
    <lineage>
        <taxon>Eukaryota</taxon>
        <taxon>Metazoa</taxon>
        <taxon>Chordata</taxon>
        <taxon>Craniata</taxon>
        <taxon>Vertebrata</taxon>
        <taxon>Euteleostomi</taxon>
        <taxon>Actinopterygii</taxon>
        <taxon>Neopterygii</taxon>
        <taxon>Teleostei</taxon>
        <taxon>Neoteleostei</taxon>
        <taxon>Acanthomorphata</taxon>
        <taxon>Eupercaria</taxon>
        <taxon>Perciformes</taxon>
        <taxon>Notothenioidei</taxon>
        <taxon>Nototheniidae</taxon>
        <taxon>Dissostichus</taxon>
    </lineage>
</organism>
<proteinExistence type="predicted"/>